<comment type="caution">
    <text evidence="7">The sequence shown here is derived from an EMBL/GenBank/DDBJ whole genome shotgun (WGS) entry which is preliminary data.</text>
</comment>
<evidence type="ECO:0000256" key="2">
    <source>
        <dbReference type="ARBA" id="ARBA00022771"/>
    </source>
</evidence>
<keyword evidence="2 4" id="KW-0863">Zinc-finger</keyword>
<evidence type="ECO:0000313" key="8">
    <source>
        <dbReference type="Proteomes" id="UP001323405"/>
    </source>
</evidence>
<keyword evidence="1" id="KW-0479">Metal-binding</keyword>
<reference evidence="7 8" key="1">
    <citation type="journal article" date="2023" name="bioRxiv">
        <title>High-quality genome assemblies of four members of thePodospora anserinaspecies complex.</title>
        <authorList>
            <person name="Ament-Velasquez S.L."/>
            <person name="Vogan A.A."/>
            <person name="Wallerman O."/>
            <person name="Hartmann F."/>
            <person name="Gautier V."/>
            <person name="Silar P."/>
            <person name="Giraud T."/>
            <person name="Johannesson H."/>
        </authorList>
    </citation>
    <scope>NUCLEOTIDE SEQUENCE [LARGE SCALE GENOMIC DNA]</scope>
    <source>
        <strain evidence="7 8">CBS 415.72m</strain>
    </source>
</reference>
<keyword evidence="3" id="KW-0862">Zinc</keyword>
<gene>
    <name evidence="7" type="ORF">QC762_700960</name>
</gene>
<dbReference type="Gene3D" id="6.10.140.2220">
    <property type="match status" value="1"/>
</dbReference>
<evidence type="ECO:0000313" key="7">
    <source>
        <dbReference type="EMBL" id="KAK4650974.1"/>
    </source>
</evidence>
<dbReference type="GeneID" id="87912868"/>
<evidence type="ECO:0000259" key="6">
    <source>
        <dbReference type="PROSITE" id="PS50865"/>
    </source>
</evidence>
<proteinExistence type="predicted"/>
<evidence type="ECO:0000256" key="5">
    <source>
        <dbReference type="SAM" id="MobiDB-lite"/>
    </source>
</evidence>
<organism evidence="7 8">
    <name type="scientific">Podospora pseudocomata</name>
    <dbReference type="NCBI Taxonomy" id="2093779"/>
    <lineage>
        <taxon>Eukaryota</taxon>
        <taxon>Fungi</taxon>
        <taxon>Dikarya</taxon>
        <taxon>Ascomycota</taxon>
        <taxon>Pezizomycotina</taxon>
        <taxon>Sordariomycetes</taxon>
        <taxon>Sordariomycetidae</taxon>
        <taxon>Sordariales</taxon>
        <taxon>Podosporaceae</taxon>
        <taxon>Podospora</taxon>
    </lineage>
</organism>
<protein>
    <recommendedName>
        <fullName evidence="6">MYND-type domain-containing protein</fullName>
    </recommendedName>
</protein>
<evidence type="ECO:0000256" key="4">
    <source>
        <dbReference type="PROSITE-ProRule" id="PRU00134"/>
    </source>
</evidence>
<dbReference type="RefSeq" id="XP_062739949.1">
    <property type="nucleotide sequence ID" value="XM_062892961.1"/>
</dbReference>
<keyword evidence="8" id="KW-1185">Reference proteome</keyword>
<accession>A0ABR0G5L9</accession>
<evidence type="ECO:0000256" key="1">
    <source>
        <dbReference type="ARBA" id="ARBA00022723"/>
    </source>
</evidence>
<feature type="domain" description="MYND-type" evidence="6">
    <location>
        <begin position="4"/>
        <end position="44"/>
    </location>
</feature>
<dbReference type="InterPro" id="IPR002893">
    <property type="entry name" value="Znf_MYND"/>
</dbReference>
<dbReference type="SUPFAM" id="SSF144232">
    <property type="entry name" value="HIT/MYND zinc finger-like"/>
    <property type="match status" value="1"/>
</dbReference>
<dbReference type="Proteomes" id="UP001323405">
    <property type="component" value="Unassembled WGS sequence"/>
</dbReference>
<feature type="region of interest" description="Disordered" evidence="5">
    <location>
        <begin position="47"/>
        <end position="71"/>
    </location>
</feature>
<name>A0ABR0G5L9_9PEZI</name>
<sequence length="222" mass="24600">MSSCTTCSKPASEVPLKRCAKCTLTEYCSRECQKQDWKAHKKICGKPGQPGAEGRPFANSMHSQPHMEGKNSFGQLNQGSWLHGRPEKEVYKLLVDVYRLRADDQYKFEGDADEDGLYGGARDSIEPFRRFLKDVESKSELLPAWWNEEKAKACIELGSSGGWSSLRSAVEKSDIIDHYGDGFLPMQMRMFGESVYGHAPGAASGAGARIQQLMMAGGSMMM</sequence>
<dbReference type="Pfam" id="PF01753">
    <property type="entry name" value="zf-MYND"/>
    <property type="match status" value="1"/>
</dbReference>
<dbReference type="PROSITE" id="PS50865">
    <property type="entry name" value="ZF_MYND_2"/>
    <property type="match status" value="1"/>
</dbReference>
<dbReference type="PROSITE" id="PS01360">
    <property type="entry name" value="ZF_MYND_1"/>
    <property type="match status" value="1"/>
</dbReference>
<evidence type="ECO:0000256" key="3">
    <source>
        <dbReference type="ARBA" id="ARBA00022833"/>
    </source>
</evidence>
<dbReference type="EMBL" id="JAFFHA010000009">
    <property type="protein sequence ID" value="KAK4650974.1"/>
    <property type="molecule type" value="Genomic_DNA"/>
</dbReference>